<dbReference type="InterPro" id="IPR052002">
    <property type="entry name" value="Even-skipped_HD"/>
</dbReference>
<feature type="domain" description="Homeobox" evidence="10">
    <location>
        <begin position="296"/>
        <end position="356"/>
    </location>
</feature>
<evidence type="ECO:0000256" key="5">
    <source>
        <dbReference type="ARBA" id="ARBA00023242"/>
    </source>
</evidence>
<feature type="region of interest" description="Disordered" evidence="9">
    <location>
        <begin position="409"/>
        <end position="440"/>
    </location>
</feature>
<protein>
    <recommendedName>
        <fullName evidence="10">Homeobox domain-containing protein</fullName>
    </recommendedName>
</protein>
<organism evidence="11 12">
    <name type="scientific">Schistosoma mekongi</name>
    <name type="common">Parasitic worm</name>
    <dbReference type="NCBI Taxonomy" id="38744"/>
    <lineage>
        <taxon>Eukaryota</taxon>
        <taxon>Metazoa</taxon>
        <taxon>Spiralia</taxon>
        <taxon>Lophotrochozoa</taxon>
        <taxon>Platyhelminthes</taxon>
        <taxon>Trematoda</taxon>
        <taxon>Digenea</taxon>
        <taxon>Strigeidida</taxon>
        <taxon>Schistosomatoidea</taxon>
        <taxon>Schistosomatidae</taxon>
        <taxon>Schistosoma</taxon>
    </lineage>
</organism>
<dbReference type="Proteomes" id="UP001292079">
    <property type="component" value="Unassembled WGS sequence"/>
</dbReference>
<dbReference type="GO" id="GO:0000981">
    <property type="term" value="F:DNA-binding transcription factor activity, RNA polymerase II-specific"/>
    <property type="evidence" value="ECO:0007669"/>
    <property type="project" value="InterPro"/>
</dbReference>
<evidence type="ECO:0000256" key="4">
    <source>
        <dbReference type="ARBA" id="ARBA00023155"/>
    </source>
</evidence>
<dbReference type="PROSITE" id="PS50071">
    <property type="entry name" value="HOMEOBOX_2"/>
    <property type="match status" value="1"/>
</dbReference>
<evidence type="ECO:0000256" key="1">
    <source>
        <dbReference type="ARBA" id="ARBA00004123"/>
    </source>
</evidence>
<comment type="caution">
    <text evidence="11">The sequence shown here is derived from an EMBL/GenBank/DDBJ whole genome shotgun (WGS) entry which is preliminary data.</text>
</comment>
<dbReference type="InterPro" id="IPR009057">
    <property type="entry name" value="Homeodomain-like_sf"/>
</dbReference>
<evidence type="ECO:0000256" key="3">
    <source>
        <dbReference type="ARBA" id="ARBA00023125"/>
    </source>
</evidence>
<evidence type="ECO:0000259" key="10">
    <source>
        <dbReference type="PROSITE" id="PS50071"/>
    </source>
</evidence>
<dbReference type="SMART" id="SM00389">
    <property type="entry name" value="HOX"/>
    <property type="match status" value="1"/>
</dbReference>
<reference evidence="11" key="1">
    <citation type="submission" date="2022-04" db="EMBL/GenBank/DDBJ databases">
        <authorList>
            <person name="Xu L."/>
            <person name="Lv Z."/>
        </authorList>
    </citation>
    <scope>NUCLEOTIDE SEQUENCE</scope>
    <source>
        <strain evidence="11">LV_2022a</strain>
    </source>
</reference>
<accession>A0AAE2D394</accession>
<evidence type="ECO:0000256" key="9">
    <source>
        <dbReference type="SAM" id="MobiDB-lite"/>
    </source>
</evidence>
<dbReference type="GO" id="GO:0000978">
    <property type="term" value="F:RNA polymerase II cis-regulatory region sequence-specific DNA binding"/>
    <property type="evidence" value="ECO:0007669"/>
    <property type="project" value="TreeGrafter"/>
</dbReference>
<gene>
    <name evidence="11" type="ORF">MN116_007390</name>
</gene>
<dbReference type="SUPFAM" id="SSF46689">
    <property type="entry name" value="Homeodomain-like"/>
    <property type="match status" value="1"/>
</dbReference>
<keyword evidence="5 7" id="KW-0539">Nucleus</keyword>
<dbReference type="Gene3D" id="1.10.10.60">
    <property type="entry name" value="Homeodomain-like"/>
    <property type="match status" value="1"/>
</dbReference>
<dbReference type="PANTHER" id="PTHR46294">
    <property type="entry name" value="SEGMENTATION PROTEIN EVEN-SKIPPED"/>
    <property type="match status" value="1"/>
</dbReference>
<keyword evidence="3 7" id="KW-0238">DNA-binding</keyword>
<name>A0AAE2D394_SCHME</name>
<comment type="similarity">
    <text evidence="6">Belongs to the even-skipped homeobox family.</text>
</comment>
<keyword evidence="4 7" id="KW-0371">Homeobox</keyword>
<evidence type="ECO:0000256" key="7">
    <source>
        <dbReference type="PROSITE-ProRule" id="PRU00108"/>
    </source>
</evidence>
<evidence type="ECO:0000313" key="11">
    <source>
        <dbReference type="EMBL" id="KAK4469883.1"/>
    </source>
</evidence>
<evidence type="ECO:0000256" key="6">
    <source>
        <dbReference type="ARBA" id="ARBA00038449"/>
    </source>
</evidence>
<sequence>MSSFITSTSLSSKQNINLPENIINLYFPSFLSYPSTLTLFNELTATLKQHSNNTHTNSSMLNEINTSSIGKSNINSISSSSSSCLNSIVNHSTNYYAYLNDNQPILPFDNHIHNTTTNNNNNNNESRTTDDNIKYYSKKFENFSNLFKSSSISESVLNPVQRSPALTKQYDSYFLKNQYRQFSTNPTQSINNNNNNLYSSIENSSINLETRKLKDIIVKSNKKNITNKILYEKMNLINKTINDHETIVNKELNQPPITLETTVIDESLNKPNHQLYSQRKCHKSIETTMNDDEIQEQSKRYRTSYSERQIELLEKTYQLDRYINRPQRAKLSIELNLPENTIKVWFQNRRMKEKRQALMLPTVAGKDPYLRETLLRVTQLYCATRYGCEYKSPITGMTKFQSKAAQGKHLHSEIRGRKRTSSTSITITDPSSDINGYDNTRPDSLSKKLYNKGLPLINNPINNCRHDIIHKENGDKQLSIHYSKSPIQITNNQYLSKEYEDKIVSSCISNDYSETKFLTNTKPSNNNIVDRNVDFNKRTTIFHPLNLSTSSLSSDENHSVFEYPPHHTTQNVFSTFPFIHSTSLAILEKFNEPVMSSSNLSLIN</sequence>
<keyword evidence="12" id="KW-1185">Reference proteome</keyword>
<evidence type="ECO:0000256" key="8">
    <source>
        <dbReference type="RuleBase" id="RU000682"/>
    </source>
</evidence>
<dbReference type="GO" id="GO:0005634">
    <property type="term" value="C:nucleus"/>
    <property type="evidence" value="ECO:0007669"/>
    <property type="project" value="UniProtKB-SubCell"/>
</dbReference>
<dbReference type="Pfam" id="PF00046">
    <property type="entry name" value="Homeodomain"/>
    <property type="match status" value="1"/>
</dbReference>
<reference evidence="11" key="2">
    <citation type="journal article" date="2023" name="Infect Dis Poverty">
        <title>Chromosome-scale genome of the human blood fluke Schistosoma mekongi and its implications for public health.</title>
        <authorList>
            <person name="Zhou M."/>
            <person name="Xu L."/>
            <person name="Xu D."/>
            <person name="Chen W."/>
            <person name="Khan J."/>
            <person name="Hu Y."/>
            <person name="Huang H."/>
            <person name="Wei H."/>
            <person name="Zhang Y."/>
            <person name="Chusongsang P."/>
            <person name="Tanasarnprasert K."/>
            <person name="Hu X."/>
            <person name="Limpanont Y."/>
            <person name="Lv Z."/>
        </authorList>
    </citation>
    <scope>NUCLEOTIDE SEQUENCE</scope>
    <source>
        <strain evidence="11">LV_2022a</strain>
    </source>
</reference>
<dbReference type="AlphaFoldDB" id="A0AAE2D394"/>
<proteinExistence type="inferred from homology"/>
<evidence type="ECO:0000256" key="2">
    <source>
        <dbReference type="ARBA" id="ARBA00022473"/>
    </source>
</evidence>
<dbReference type="PANTHER" id="PTHR46294:SF4">
    <property type="entry name" value="SEGMENTATION PROTEIN EVEN-SKIPPED"/>
    <property type="match status" value="1"/>
</dbReference>
<dbReference type="InterPro" id="IPR001356">
    <property type="entry name" value="HD"/>
</dbReference>
<dbReference type="EMBL" id="JALJAT010000005">
    <property type="protein sequence ID" value="KAK4469883.1"/>
    <property type="molecule type" value="Genomic_DNA"/>
</dbReference>
<dbReference type="InterPro" id="IPR017970">
    <property type="entry name" value="Homeobox_CS"/>
</dbReference>
<feature type="DNA-binding region" description="Homeobox" evidence="7">
    <location>
        <begin position="298"/>
        <end position="357"/>
    </location>
</feature>
<dbReference type="CDD" id="cd00086">
    <property type="entry name" value="homeodomain"/>
    <property type="match status" value="1"/>
</dbReference>
<dbReference type="PROSITE" id="PS00027">
    <property type="entry name" value="HOMEOBOX_1"/>
    <property type="match status" value="1"/>
</dbReference>
<feature type="compositionally biased region" description="Low complexity" evidence="9">
    <location>
        <begin position="421"/>
        <end position="434"/>
    </location>
</feature>
<keyword evidence="2" id="KW-0217">Developmental protein</keyword>
<evidence type="ECO:0000313" key="12">
    <source>
        <dbReference type="Proteomes" id="UP001292079"/>
    </source>
</evidence>
<comment type="subcellular location">
    <subcellularLocation>
        <location evidence="1 7 8">Nucleus</location>
    </subcellularLocation>
</comment>